<feature type="transmembrane region" description="Helical" evidence="8">
    <location>
        <begin position="171"/>
        <end position="191"/>
    </location>
</feature>
<comment type="similarity">
    <text evidence="3">Belongs to the major facilitator superfamily. TCR/Tet family.</text>
</comment>
<feature type="transmembrane region" description="Helical" evidence="8">
    <location>
        <begin position="385"/>
        <end position="404"/>
    </location>
</feature>
<keyword evidence="11" id="KW-1185">Reference proteome</keyword>
<feature type="transmembrane region" description="Helical" evidence="8">
    <location>
        <begin position="314"/>
        <end position="331"/>
    </location>
</feature>
<keyword evidence="7 8" id="KW-0472">Membrane</keyword>
<feature type="transmembrane region" description="Helical" evidence="8">
    <location>
        <begin position="351"/>
        <end position="373"/>
    </location>
</feature>
<feature type="transmembrane region" description="Helical" evidence="8">
    <location>
        <begin position="143"/>
        <end position="165"/>
    </location>
</feature>
<organism evidence="10 11">
    <name type="scientific">Albidovulum inexpectatum</name>
    <dbReference type="NCBI Taxonomy" id="196587"/>
    <lineage>
        <taxon>Bacteria</taxon>
        <taxon>Pseudomonadati</taxon>
        <taxon>Pseudomonadota</taxon>
        <taxon>Alphaproteobacteria</taxon>
        <taxon>Rhodobacterales</taxon>
        <taxon>Paracoccaceae</taxon>
        <taxon>Albidovulum</taxon>
    </lineage>
</organism>
<evidence type="ECO:0000256" key="3">
    <source>
        <dbReference type="ARBA" id="ARBA00007520"/>
    </source>
</evidence>
<feature type="transmembrane region" description="Helical" evidence="8">
    <location>
        <begin position="114"/>
        <end position="131"/>
    </location>
</feature>
<evidence type="ECO:0000256" key="5">
    <source>
        <dbReference type="ARBA" id="ARBA00022692"/>
    </source>
</evidence>
<comment type="function">
    <text evidence="1">Resistance to tetracycline by an active tetracycline efflux. This is an energy-dependent process that decreases the accumulation of the antibiotic in whole cells. This protein functions as a metal-tetracycline/H(+) antiporter.</text>
</comment>
<dbReference type="InterPro" id="IPR005829">
    <property type="entry name" value="Sugar_transporter_CS"/>
</dbReference>
<dbReference type="InterPro" id="IPR020846">
    <property type="entry name" value="MFS_dom"/>
</dbReference>
<evidence type="ECO:0000256" key="1">
    <source>
        <dbReference type="ARBA" id="ARBA00003279"/>
    </source>
</evidence>
<evidence type="ECO:0000256" key="4">
    <source>
        <dbReference type="ARBA" id="ARBA00022448"/>
    </source>
</evidence>
<dbReference type="PANTHER" id="PTHR23504:SF15">
    <property type="entry name" value="MAJOR FACILITATOR SUPERFAMILY (MFS) PROFILE DOMAIN-CONTAINING PROTEIN"/>
    <property type="match status" value="1"/>
</dbReference>
<comment type="caution">
    <text evidence="10">The sequence shown here is derived from an EMBL/GenBank/DDBJ whole genome shotgun (WGS) entry which is preliminary data.</text>
</comment>
<feature type="transmembrane region" description="Helical" evidence="8">
    <location>
        <begin position="289"/>
        <end position="308"/>
    </location>
</feature>
<dbReference type="CDD" id="cd17388">
    <property type="entry name" value="MFS_TetA"/>
    <property type="match status" value="1"/>
</dbReference>
<dbReference type="Proteomes" id="UP000239736">
    <property type="component" value="Unassembled WGS sequence"/>
</dbReference>
<dbReference type="SUPFAM" id="SSF103473">
    <property type="entry name" value="MFS general substrate transporter"/>
    <property type="match status" value="1"/>
</dbReference>
<sequence length="413" mass="42527">MSVSGPSTASQAPARVFVLLTAMIDSIGIGIIFPVMPDLIAEVTGGPLSEAALWGGLLATSFAVMQFLFGPVVGNLSDRFGRRPVMLSALAVMTLDYVIMALAGTVWLLLLGRVVAGMTAATYSTATAYMADISSRADRARNFGLIGAAFGIGFIAGPFLGSLLSTFGTRAPFWGAAAIAGANLLFGLIVLPESLSAAKRRALSWARANPLGAFRAIGRLPGLGRLLIVFLIYNIALHVYESVWAFYGKAQFGWEPFTIGLSLACYGVFFTLVQAFGIGPLIRLTGDRLAALIGLAIEALACMAFFIITSGAVAIAMTAFAALGSVAGPAMQGMMSNATPDDQQGELQGVLASLTAIGMIVSPAMMTGTFAAFTAPGASFHAPGAPFGLAALLLVACVTVLVAGSRANPPRAS</sequence>
<dbReference type="AlphaFoldDB" id="A0A2S5JM23"/>
<feature type="transmembrane region" description="Helical" evidence="8">
    <location>
        <begin position="226"/>
        <end position="247"/>
    </location>
</feature>
<dbReference type="PRINTS" id="PR01035">
    <property type="entry name" value="TCRTETA"/>
</dbReference>
<keyword evidence="5 8" id="KW-0812">Transmembrane</keyword>
<evidence type="ECO:0000256" key="2">
    <source>
        <dbReference type="ARBA" id="ARBA00004141"/>
    </source>
</evidence>
<feature type="transmembrane region" description="Helical" evidence="8">
    <location>
        <begin position="259"/>
        <end position="282"/>
    </location>
</feature>
<proteinExistence type="inferred from homology"/>
<accession>A0A2S5JM23</accession>
<dbReference type="InterPro" id="IPR036259">
    <property type="entry name" value="MFS_trans_sf"/>
</dbReference>
<gene>
    <name evidence="10" type="ORF">LV82_00222</name>
</gene>
<keyword evidence="4" id="KW-0813">Transport</keyword>
<dbReference type="Gene3D" id="1.20.1250.20">
    <property type="entry name" value="MFS general substrate transporter like domains"/>
    <property type="match status" value="1"/>
</dbReference>
<dbReference type="PROSITE" id="PS50850">
    <property type="entry name" value="MFS"/>
    <property type="match status" value="1"/>
</dbReference>
<feature type="transmembrane region" description="Helical" evidence="8">
    <location>
        <begin position="85"/>
        <end position="108"/>
    </location>
</feature>
<evidence type="ECO:0000313" key="11">
    <source>
        <dbReference type="Proteomes" id="UP000239736"/>
    </source>
</evidence>
<dbReference type="EMBL" id="PRDS01000001">
    <property type="protein sequence ID" value="PPB82295.1"/>
    <property type="molecule type" value="Genomic_DNA"/>
</dbReference>
<dbReference type="InterPro" id="IPR011701">
    <property type="entry name" value="MFS"/>
</dbReference>
<feature type="transmembrane region" description="Helical" evidence="8">
    <location>
        <begin position="53"/>
        <end position="73"/>
    </location>
</feature>
<dbReference type="RefSeq" id="WP_104068864.1">
    <property type="nucleotide sequence ID" value="NZ_PRDS01000001.1"/>
</dbReference>
<evidence type="ECO:0000256" key="6">
    <source>
        <dbReference type="ARBA" id="ARBA00022989"/>
    </source>
</evidence>
<dbReference type="GO" id="GO:0022857">
    <property type="term" value="F:transmembrane transporter activity"/>
    <property type="evidence" value="ECO:0007669"/>
    <property type="project" value="InterPro"/>
</dbReference>
<protein>
    <submittedName>
        <fullName evidence="10">DHA1 family tetracycline resistance protein-like MFS transporter</fullName>
    </submittedName>
</protein>
<evidence type="ECO:0000256" key="7">
    <source>
        <dbReference type="ARBA" id="ARBA00023136"/>
    </source>
</evidence>
<dbReference type="GO" id="GO:0016020">
    <property type="term" value="C:membrane"/>
    <property type="evidence" value="ECO:0007669"/>
    <property type="project" value="UniProtKB-SubCell"/>
</dbReference>
<comment type="subcellular location">
    <subcellularLocation>
        <location evidence="2">Membrane</location>
        <topology evidence="2">Multi-pass membrane protein</topology>
    </subcellularLocation>
</comment>
<keyword evidence="6 8" id="KW-1133">Transmembrane helix</keyword>
<evidence type="ECO:0000259" key="9">
    <source>
        <dbReference type="PROSITE" id="PS50850"/>
    </source>
</evidence>
<feature type="transmembrane region" description="Helical" evidence="8">
    <location>
        <begin position="12"/>
        <end position="33"/>
    </location>
</feature>
<feature type="domain" description="Major facilitator superfamily (MFS) profile" evidence="9">
    <location>
        <begin position="14"/>
        <end position="408"/>
    </location>
</feature>
<dbReference type="OrthoDB" id="9764259at2"/>
<dbReference type="InterPro" id="IPR001958">
    <property type="entry name" value="Tet-R_TetA/multi-R_MdtG-like"/>
</dbReference>
<name>A0A2S5JM23_9RHOB</name>
<dbReference type="Pfam" id="PF07690">
    <property type="entry name" value="MFS_1"/>
    <property type="match status" value="2"/>
</dbReference>
<reference evidence="10 11" key="1">
    <citation type="submission" date="2018-01" db="EMBL/GenBank/DDBJ databases">
        <title>Genomic Encyclopedia of Archaeal and Bacterial Type Strains, Phase II (KMG-II): from individual species to whole genera.</title>
        <authorList>
            <person name="Goeker M."/>
        </authorList>
    </citation>
    <scope>NUCLEOTIDE SEQUENCE [LARGE SCALE GENOMIC DNA]</scope>
    <source>
        <strain evidence="10 11">DSM 12048</strain>
    </source>
</reference>
<evidence type="ECO:0000313" key="10">
    <source>
        <dbReference type="EMBL" id="PPB82295.1"/>
    </source>
</evidence>
<evidence type="ECO:0000256" key="8">
    <source>
        <dbReference type="SAM" id="Phobius"/>
    </source>
</evidence>
<dbReference type="PROSITE" id="PS00216">
    <property type="entry name" value="SUGAR_TRANSPORT_1"/>
    <property type="match status" value="1"/>
</dbReference>
<dbReference type="PANTHER" id="PTHR23504">
    <property type="entry name" value="MAJOR FACILITATOR SUPERFAMILY DOMAIN-CONTAINING PROTEIN 10"/>
    <property type="match status" value="1"/>
</dbReference>